<evidence type="ECO:0000313" key="2">
    <source>
        <dbReference type="Proteomes" id="UP000020681"/>
    </source>
</evidence>
<dbReference type="Proteomes" id="UP000020681">
    <property type="component" value="Unassembled WGS sequence"/>
</dbReference>
<comment type="caution">
    <text evidence="1">The sequence shown here is derived from an EMBL/GenBank/DDBJ whole genome shotgun (WGS) entry which is preliminary data.</text>
</comment>
<keyword evidence="2" id="KW-1185">Reference proteome</keyword>
<proteinExistence type="predicted"/>
<organism evidence="1 2">
    <name type="scientific">Mycobacterium ulcerans str. Harvey</name>
    <dbReference type="NCBI Taxonomy" id="1299332"/>
    <lineage>
        <taxon>Bacteria</taxon>
        <taxon>Bacillati</taxon>
        <taxon>Actinomycetota</taxon>
        <taxon>Actinomycetes</taxon>
        <taxon>Mycobacteriales</taxon>
        <taxon>Mycobacteriaceae</taxon>
        <taxon>Mycobacterium</taxon>
        <taxon>Mycobacterium ulcerans group</taxon>
    </lineage>
</organism>
<name>A0ABN0QPH5_MYCUL</name>
<sequence length="37" mass="3957">MRCAAPRTKSSSGSVARQSAFDTQLIRSSASPVLSRF</sequence>
<reference evidence="1 2" key="1">
    <citation type="submission" date="2014-01" db="EMBL/GenBank/DDBJ databases">
        <authorList>
            <person name="Dobos K."/>
            <person name="Lenaerts A."/>
            <person name="Ordway D."/>
            <person name="DeGroote M.A."/>
            <person name="Parker T."/>
            <person name="Sizemore C."/>
            <person name="Tallon L.J."/>
            <person name="Sadzewicz L.K."/>
            <person name="Sengamalay N."/>
            <person name="Fraser C.M."/>
            <person name="Hine E."/>
            <person name="Shefchek K.A."/>
            <person name="Das S.P."/>
            <person name="Tettelin H."/>
        </authorList>
    </citation>
    <scope>NUCLEOTIDE SEQUENCE [LARGE SCALE GENOMIC DNA]</scope>
    <source>
        <strain evidence="1 2">Harvey</strain>
    </source>
</reference>
<dbReference type="EMBL" id="JAOL01000170">
    <property type="protein sequence ID" value="EUA86548.1"/>
    <property type="molecule type" value="Genomic_DNA"/>
</dbReference>
<evidence type="ECO:0000313" key="1">
    <source>
        <dbReference type="EMBL" id="EUA86548.1"/>
    </source>
</evidence>
<accession>A0ABN0QPH5</accession>
<protein>
    <submittedName>
        <fullName evidence="1">Uncharacterized protein</fullName>
    </submittedName>
</protein>
<gene>
    <name evidence="1" type="ORF">I551_6821</name>
</gene>